<reference evidence="1 2" key="1">
    <citation type="submission" date="2024-08" db="EMBL/GenBank/DDBJ databases">
        <title>Insights into the chromosomal genome structure of Flemingia macrophylla.</title>
        <authorList>
            <person name="Ding Y."/>
            <person name="Zhao Y."/>
            <person name="Bi W."/>
            <person name="Wu M."/>
            <person name="Zhao G."/>
            <person name="Gong Y."/>
            <person name="Li W."/>
            <person name="Zhang P."/>
        </authorList>
    </citation>
    <scope>NUCLEOTIDE SEQUENCE [LARGE SCALE GENOMIC DNA]</scope>
    <source>
        <strain evidence="1">DYQJB</strain>
        <tissue evidence="1">Leaf</tissue>
    </source>
</reference>
<sequence length="60" mass="7002">MGELLVMKQVPVPRGCLALKHVTEHFDETWWPRLFKLHSAILSICRLLQLAYNCYFTANV</sequence>
<dbReference type="EMBL" id="JBGMDY010000004">
    <property type="protein sequence ID" value="KAL2336307.1"/>
    <property type="molecule type" value="Genomic_DNA"/>
</dbReference>
<gene>
    <name evidence="1" type="ORF">Fmac_010753</name>
</gene>
<proteinExistence type="predicted"/>
<organism evidence="1 2">
    <name type="scientific">Flemingia macrophylla</name>
    <dbReference type="NCBI Taxonomy" id="520843"/>
    <lineage>
        <taxon>Eukaryota</taxon>
        <taxon>Viridiplantae</taxon>
        <taxon>Streptophyta</taxon>
        <taxon>Embryophyta</taxon>
        <taxon>Tracheophyta</taxon>
        <taxon>Spermatophyta</taxon>
        <taxon>Magnoliopsida</taxon>
        <taxon>eudicotyledons</taxon>
        <taxon>Gunneridae</taxon>
        <taxon>Pentapetalae</taxon>
        <taxon>rosids</taxon>
        <taxon>fabids</taxon>
        <taxon>Fabales</taxon>
        <taxon>Fabaceae</taxon>
        <taxon>Papilionoideae</taxon>
        <taxon>50 kb inversion clade</taxon>
        <taxon>NPAAA clade</taxon>
        <taxon>indigoferoid/millettioid clade</taxon>
        <taxon>Phaseoleae</taxon>
        <taxon>Flemingia</taxon>
    </lineage>
</organism>
<name>A0ABD1MKG9_9FABA</name>
<dbReference type="Proteomes" id="UP001603857">
    <property type="component" value="Unassembled WGS sequence"/>
</dbReference>
<protein>
    <submittedName>
        <fullName evidence="1">Uncharacterized protein</fullName>
    </submittedName>
</protein>
<dbReference type="AlphaFoldDB" id="A0ABD1MKG9"/>
<evidence type="ECO:0000313" key="1">
    <source>
        <dbReference type="EMBL" id="KAL2336307.1"/>
    </source>
</evidence>
<evidence type="ECO:0000313" key="2">
    <source>
        <dbReference type="Proteomes" id="UP001603857"/>
    </source>
</evidence>
<comment type="caution">
    <text evidence="1">The sequence shown here is derived from an EMBL/GenBank/DDBJ whole genome shotgun (WGS) entry which is preliminary data.</text>
</comment>
<keyword evidence="2" id="KW-1185">Reference proteome</keyword>
<accession>A0ABD1MKG9</accession>